<dbReference type="RefSeq" id="WP_379906763.1">
    <property type="nucleotide sequence ID" value="NZ_JBHRTR010000054.1"/>
</dbReference>
<reference evidence="3" key="1">
    <citation type="journal article" date="2019" name="Int. J. Syst. Evol. Microbiol.">
        <title>The Global Catalogue of Microorganisms (GCM) 10K type strain sequencing project: providing services to taxonomists for standard genome sequencing and annotation.</title>
        <authorList>
            <consortium name="The Broad Institute Genomics Platform"/>
            <consortium name="The Broad Institute Genome Sequencing Center for Infectious Disease"/>
            <person name="Wu L."/>
            <person name="Ma J."/>
        </authorList>
    </citation>
    <scope>NUCLEOTIDE SEQUENCE [LARGE SCALE GENOMIC DNA]</scope>
    <source>
        <strain evidence="3">KCTC 42964</strain>
    </source>
</reference>
<accession>A0ABV7L9P3</accession>
<evidence type="ECO:0000313" key="2">
    <source>
        <dbReference type="EMBL" id="MFC3231293.1"/>
    </source>
</evidence>
<dbReference type="Proteomes" id="UP001595528">
    <property type="component" value="Unassembled WGS sequence"/>
</dbReference>
<dbReference type="InterPro" id="IPR014914">
    <property type="entry name" value="RES_dom"/>
</dbReference>
<feature type="domain" description="RES" evidence="1">
    <location>
        <begin position="80"/>
        <end position="208"/>
    </location>
</feature>
<dbReference type="SMART" id="SM00953">
    <property type="entry name" value="RES"/>
    <property type="match status" value="1"/>
</dbReference>
<comment type="caution">
    <text evidence="2">The sequence shown here is derived from an EMBL/GenBank/DDBJ whole genome shotgun (WGS) entry which is preliminary data.</text>
</comment>
<dbReference type="Pfam" id="PF08808">
    <property type="entry name" value="RES"/>
    <property type="match status" value="1"/>
</dbReference>
<sequence>MTDAVPAVVRISWSRAWRIIRAVFPPIALFEDIADPADWEAIASAEAKTNPRVAETVGMLDLVPPARRIAGPGASWVMAPFVHASPDRPSRFSDGRSGVYYAGSHPEVAIFETIHHHSRFMAATRQDAGWTSEFRELVGPVDAELHDLRDDPVFAVCLDPNDYAPAQALGARLRDEGADGVVYPSVRWPAGSCVAAFWPDVVGIPRPARHFAYHWDGQSVDLVRELPDGPTFRIEGGPD</sequence>
<name>A0ABV7L9P3_9PROT</name>
<organism evidence="2 3">
    <name type="scientific">Marinibaculum pumilum</name>
    <dbReference type="NCBI Taxonomy" id="1766165"/>
    <lineage>
        <taxon>Bacteria</taxon>
        <taxon>Pseudomonadati</taxon>
        <taxon>Pseudomonadota</taxon>
        <taxon>Alphaproteobacteria</taxon>
        <taxon>Rhodospirillales</taxon>
        <taxon>Rhodospirillaceae</taxon>
        <taxon>Marinibaculum</taxon>
    </lineage>
</organism>
<dbReference type="EMBL" id="JBHRTR010000054">
    <property type="protein sequence ID" value="MFC3231293.1"/>
    <property type="molecule type" value="Genomic_DNA"/>
</dbReference>
<gene>
    <name evidence="2" type="ORF">ACFOGJ_28855</name>
</gene>
<keyword evidence="3" id="KW-1185">Reference proteome</keyword>
<evidence type="ECO:0000313" key="3">
    <source>
        <dbReference type="Proteomes" id="UP001595528"/>
    </source>
</evidence>
<evidence type="ECO:0000259" key="1">
    <source>
        <dbReference type="SMART" id="SM00953"/>
    </source>
</evidence>
<protein>
    <submittedName>
        <fullName evidence="2">RES family NAD+ phosphorylase</fullName>
    </submittedName>
</protein>
<proteinExistence type="predicted"/>